<keyword evidence="1" id="KW-0175">Coiled coil</keyword>
<feature type="compositionally biased region" description="Polar residues" evidence="2">
    <location>
        <begin position="424"/>
        <end position="450"/>
    </location>
</feature>
<dbReference type="Gene3D" id="3.30.420.10">
    <property type="entry name" value="Ribonuclease H-like superfamily/Ribonuclease H"/>
    <property type="match status" value="1"/>
</dbReference>
<dbReference type="InterPro" id="IPR057670">
    <property type="entry name" value="SH3_retrovirus"/>
</dbReference>
<dbReference type="GO" id="GO:0003676">
    <property type="term" value="F:nucleic acid binding"/>
    <property type="evidence" value="ECO:0007669"/>
    <property type="project" value="InterPro"/>
</dbReference>
<feature type="coiled-coil region" evidence="1">
    <location>
        <begin position="297"/>
        <end position="324"/>
    </location>
</feature>
<feature type="region of interest" description="Disordered" evidence="2">
    <location>
        <begin position="409"/>
        <end position="479"/>
    </location>
</feature>
<dbReference type="AlphaFoldDB" id="A0A699GJ18"/>
<feature type="compositionally biased region" description="Basic residues" evidence="2">
    <location>
        <begin position="451"/>
        <end position="460"/>
    </location>
</feature>
<dbReference type="InterPro" id="IPR039537">
    <property type="entry name" value="Retrotran_Ty1/copia-like"/>
</dbReference>
<feature type="compositionally biased region" description="Polar residues" evidence="2">
    <location>
        <begin position="577"/>
        <end position="589"/>
    </location>
</feature>
<dbReference type="PANTHER" id="PTHR42648">
    <property type="entry name" value="TRANSPOSASE, PUTATIVE-RELATED"/>
    <property type="match status" value="1"/>
</dbReference>
<dbReference type="GO" id="GO:0015074">
    <property type="term" value="P:DNA integration"/>
    <property type="evidence" value="ECO:0007669"/>
    <property type="project" value="InterPro"/>
</dbReference>
<dbReference type="InterPro" id="IPR036397">
    <property type="entry name" value="RNaseH_sf"/>
</dbReference>
<dbReference type="SUPFAM" id="SSF53098">
    <property type="entry name" value="Ribonuclease H-like"/>
    <property type="match status" value="1"/>
</dbReference>
<feature type="domain" description="Integrase catalytic" evidence="3">
    <location>
        <begin position="725"/>
        <end position="821"/>
    </location>
</feature>
<feature type="compositionally biased region" description="Basic and acidic residues" evidence="2">
    <location>
        <begin position="410"/>
        <end position="423"/>
    </location>
</feature>
<accession>A0A699GJ18</accession>
<dbReference type="Pfam" id="PF00665">
    <property type="entry name" value="rve"/>
    <property type="match status" value="1"/>
</dbReference>
<gene>
    <name evidence="4" type="ORF">Tci_001742</name>
</gene>
<dbReference type="InterPro" id="IPR001584">
    <property type="entry name" value="Integrase_cat-core"/>
</dbReference>
<dbReference type="EMBL" id="BKCJ010000097">
    <property type="protein sequence ID" value="GEU29764.1"/>
    <property type="molecule type" value="Genomic_DNA"/>
</dbReference>
<protein>
    <recommendedName>
        <fullName evidence="3">Integrase catalytic domain-containing protein</fullName>
    </recommendedName>
</protein>
<evidence type="ECO:0000256" key="1">
    <source>
        <dbReference type="SAM" id="Coils"/>
    </source>
</evidence>
<dbReference type="Pfam" id="PF25597">
    <property type="entry name" value="SH3_retrovirus"/>
    <property type="match status" value="1"/>
</dbReference>
<evidence type="ECO:0000256" key="2">
    <source>
        <dbReference type="SAM" id="MobiDB-lite"/>
    </source>
</evidence>
<dbReference type="PANTHER" id="PTHR42648:SF21">
    <property type="entry name" value="CYSTEINE-RICH RLK (RECEPTOR-LIKE PROTEIN KINASE) 8"/>
    <property type="match status" value="1"/>
</dbReference>
<feature type="region of interest" description="Disordered" evidence="2">
    <location>
        <begin position="575"/>
        <end position="602"/>
    </location>
</feature>
<dbReference type="InterPro" id="IPR012337">
    <property type="entry name" value="RNaseH-like_sf"/>
</dbReference>
<proteinExistence type="predicted"/>
<evidence type="ECO:0000259" key="3">
    <source>
        <dbReference type="PROSITE" id="PS50994"/>
    </source>
</evidence>
<dbReference type="PROSITE" id="PS50994">
    <property type="entry name" value="INTEGRASE"/>
    <property type="match status" value="1"/>
</dbReference>
<name>A0A699GJ18_TANCI</name>
<feature type="coiled-coil region" evidence="1">
    <location>
        <begin position="115"/>
        <end position="144"/>
    </location>
</feature>
<organism evidence="4">
    <name type="scientific">Tanacetum cinerariifolium</name>
    <name type="common">Dalmatian daisy</name>
    <name type="synonym">Chrysanthemum cinerariifolium</name>
    <dbReference type="NCBI Taxonomy" id="118510"/>
    <lineage>
        <taxon>Eukaryota</taxon>
        <taxon>Viridiplantae</taxon>
        <taxon>Streptophyta</taxon>
        <taxon>Embryophyta</taxon>
        <taxon>Tracheophyta</taxon>
        <taxon>Spermatophyta</taxon>
        <taxon>Magnoliopsida</taxon>
        <taxon>eudicotyledons</taxon>
        <taxon>Gunneridae</taxon>
        <taxon>Pentapetalae</taxon>
        <taxon>asterids</taxon>
        <taxon>campanulids</taxon>
        <taxon>Asterales</taxon>
        <taxon>Asteraceae</taxon>
        <taxon>Asteroideae</taxon>
        <taxon>Anthemideae</taxon>
        <taxon>Anthemidinae</taxon>
        <taxon>Tanacetum</taxon>
    </lineage>
</organism>
<evidence type="ECO:0000313" key="4">
    <source>
        <dbReference type="EMBL" id="GEU29764.1"/>
    </source>
</evidence>
<sequence length="953" mass="108642">MHSLKLQLNATVKSHKTLSTTIDVLKKESKQKEDKYLDEIIDLQNKKKALDNVVYKMGQFTQTMHMLTKPQAFYDETHKIALGYQNPFYLSQARQKVPALYDGNTIVKTHVALSITDREETLELAEENKKYLEIEKKESSLNNDRLLEHIICQNVMNVVMQADHSNNVLPANNNSLEHDNSALELLQHKNDRSMELLISQDLVHTVVNSLAAINDYKSMEQILLDKYEENLKLKAELAKKNDTIDKAVYNELSKRCSRLENRCISIEIKLQQSKESFQTNKPSHNQDAPEFKIFFIINELQAQLKAKNVSIEKLKEHIANIKEKNVVESYNRDAHVNYLKHTQENVDTLHEIIEHARELRTLDTNLDSACKFVTRIQELLVYVIETCPSTTHVSNKFVVVTPMNKTRKGRFAESNDISKDKTAKQVQPQEKQATNNSMSPSIGVSNSTKASRSKARRNTKKDRISQTSRSNKKTNKIEAQPRIAKSNLNNTNYVSKTVCNENVKHSMLNANSDRVCATCNECMFDAIHDLCVNGYINDVNARVKSKSVKSRSAKSKKKDMIISTNVVPPRIFISATPVKQTPPSSNKSGKPTDITHVGSSSQSKTIGRTNCTLIAKIMGYGDYKLGSVTISRVHYVEGLEHNLFSVGQFCDSDLKVAFRKHTCYVQNLDGNDLLYGSRDTNLYTILPDDMLKSSPISLLSKASKTKSWLWHRRLSHLNFGKSKNSSHKPKAGDTNKKKLYPLHMDFCRPMCVESINGKKYILVIVDDYSRFTWFKFLRSKYEALEVIIKCLKEIQVRLNATVCNVRTDNGTEFMNRTLHEYYENAEAVNTAYYTQNRSLICFYYNKTLYELMHNKKRDLSYLHVFGSLCYPTNDNEDLGKLKAKSDIGIFLGYAPIKKAFRIYNKRTRLIMETIHVTFDELTSMASEQFSLGVVSPVPVAAAPRPVDPTGSPV</sequence>
<reference evidence="4" key="1">
    <citation type="journal article" date="2019" name="Sci. Rep.">
        <title>Draft genome of Tanacetum cinerariifolium, the natural source of mosquito coil.</title>
        <authorList>
            <person name="Yamashiro T."/>
            <person name="Shiraishi A."/>
            <person name="Satake H."/>
            <person name="Nakayama K."/>
        </authorList>
    </citation>
    <scope>NUCLEOTIDE SEQUENCE</scope>
</reference>
<comment type="caution">
    <text evidence="4">The sequence shown here is derived from an EMBL/GenBank/DDBJ whole genome shotgun (WGS) entry which is preliminary data.</text>
</comment>